<feature type="region of interest" description="Disordered" evidence="1">
    <location>
        <begin position="23"/>
        <end position="84"/>
    </location>
</feature>
<dbReference type="Proteomes" id="UP000249130">
    <property type="component" value="Unassembled WGS sequence"/>
</dbReference>
<dbReference type="EMBL" id="NPEX01000156">
    <property type="protein sequence ID" value="RAI42414.1"/>
    <property type="molecule type" value="Genomic_DNA"/>
</dbReference>
<reference evidence="3 4" key="1">
    <citation type="submission" date="2017-07" db="EMBL/GenBank/DDBJ databases">
        <title>Draft Genome Sequences of Select Purple Nonsulfur Bacteria.</title>
        <authorList>
            <person name="Lasarre B."/>
            <person name="Mckinlay J.B."/>
        </authorList>
    </citation>
    <scope>NUCLEOTIDE SEQUENCE [LARGE SCALE GENOMIC DNA]</scope>
    <source>
        <strain evidence="3 4">DSM 5909</strain>
    </source>
</reference>
<sequence>MSRLSRAPLVLLGLLLTTAPAPAQFGSIFGNDPPPRPPSSVPTRREPLPPPGSLQQVTPLPEDDAVPGEPMPLPPPPPATAIRP</sequence>
<feature type="compositionally biased region" description="Pro residues" evidence="1">
    <location>
        <begin position="69"/>
        <end position="84"/>
    </location>
</feature>
<keyword evidence="4" id="KW-1185">Reference proteome</keyword>
<evidence type="ECO:0000313" key="4">
    <source>
        <dbReference type="Proteomes" id="UP000249130"/>
    </source>
</evidence>
<comment type="caution">
    <text evidence="3">The sequence shown here is derived from an EMBL/GenBank/DDBJ whole genome shotgun (WGS) entry which is preliminary data.</text>
</comment>
<accession>A0A327KWM2</accession>
<organism evidence="3 4">
    <name type="scientific">Rhodoplanes roseus</name>
    <dbReference type="NCBI Taxonomy" id="29409"/>
    <lineage>
        <taxon>Bacteria</taxon>
        <taxon>Pseudomonadati</taxon>
        <taxon>Pseudomonadota</taxon>
        <taxon>Alphaproteobacteria</taxon>
        <taxon>Hyphomicrobiales</taxon>
        <taxon>Nitrobacteraceae</taxon>
        <taxon>Rhodoplanes</taxon>
    </lineage>
</organism>
<name>A0A327KWM2_9BRAD</name>
<dbReference type="AlphaFoldDB" id="A0A327KWM2"/>
<gene>
    <name evidence="3" type="ORF">CH341_19690</name>
</gene>
<evidence type="ECO:0000256" key="1">
    <source>
        <dbReference type="SAM" id="MobiDB-lite"/>
    </source>
</evidence>
<evidence type="ECO:0000313" key="3">
    <source>
        <dbReference type="EMBL" id="RAI42414.1"/>
    </source>
</evidence>
<feature type="signal peptide" evidence="2">
    <location>
        <begin position="1"/>
        <end position="23"/>
    </location>
</feature>
<feature type="non-terminal residue" evidence="3">
    <location>
        <position position="84"/>
    </location>
</feature>
<feature type="chain" id="PRO_5016297307" evidence="2">
    <location>
        <begin position="24"/>
        <end position="84"/>
    </location>
</feature>
<keyword evidence="2" id="KW-0732">Signal</keyword>
<proteinExistence type="predicted"/>
<evidence type="ECO:0000256" key="2">
    <source>
        <dbReference type="SAM" id="SignalP"/>
    </source>
</evidence>
<protein>
    <submittedName>
        <fullName evidence="3">Uncharacterized protein</fullName>
    </submittedName>
</protein>